<evidence type="ECO:0000313" key="4">
    <source>
        <dbReference type="Proteomes" id="UP001501725"/>
    </source>
</evidence>
<dbReference type="Proteomes" id="UP001501725">
    <property type="component" value="Unassembled WGS sequence"/>
</dbReference>
<gene>
    <name evidence="3" type="ORF">GCM10023184_31080</name>
</gene>
<feature type="domain" description="Peptidase M28" evidence="2">
    <location>
        <begin position="207"/>
        <end position="409"/>
    </location>
</feature>
<dbReference type="Gene3D" id="3.40.630.10">
    <property type="entry name" value="Zn peptidases"/>
    <property type="match status" value="2"/>
</dbReference>
<dbReference type="Pfam" id="PF04389">
    <property type="entry name" value="Peptidase_M28"/>
    <property type="match status" value="1"/>
</dbReference>
<keyword evidence="1" id="KW-0732">Signal</keyword>
<dbReference type="InterPro" id="IPR007484">
    <property type="entry name" value="Peptidase_M28"/>
</dbReference>
<organism evidence="3 4">
    <name type="scientific">Flaviaesturariibacter amylovorans</name>
    <dbReference type="NCBI Taxonomy" id="1084520"/>
    <lineage>
        <taxon>Bacteria</taxon>
        <taxon>Pseudomonadati</taxon>
        <taxon>Bacteroidota</taxon>
        <taxon>Chitinophagia</taxon>
        <taxon>Chitinophagales</taxon>
        <taxon>Chitinophagaceae</taxon>
        <taxon>Flaviaestuariibacter</taxon>
    </lineage>
</organism>
<dbReference type="SUPFAM" id="SSF53187">
    <property type="entry name" value="Zn-dependent exopeptidases"/>
    <property type="match status" value="1"/>
</dbReference>
<dbReference type="PANTHER" id="PTHR12147">
    <property type="entry name" value="METALLOPEPTIDASE M28 FAMILY MEMBER"/>
    <property type="match status" value="1"/>
</dbReference>
<evidence type="ECO:0000259" key="2">
    <source>
        <dbReference type="Pfam" id="PF04389"/>
    </source>
</evidence>
<protein>
    <recommendedName>
        <fullName evidence="2">Peptidase M28 domain-containing protein</fullName>
    </recommendedName>
</protein>
<feature type="chain" id="PRO_5046848068" description="Peptidase M28 domain-containing protein" evidence="1">
    <location>
        <begin position="20"/>
        <end position="430"/>
    </location>
</feature>
<proteinExistence type="predicted"/>
<keyword evidence="4" id="KW-1185">Reference proteome</keyword>
<dbReference type="RefSeq" id="WP_345256676.1">
    <property type="nucleotide sequence ID" value="NZ_BAABGY010000009.1"/>
</dbReference>
<accession>A0ABP8H8T1</accession>
<dbReference type="PANTHER" id="PTHR12147:SF26">
    <property type="entry name" value="PEPTIDASE M28 DOMAIN-CONTAINING PROTEIN"/>
    <property type="match status" value="1"/>
</dbReference>
<evidence type="ECO:0000256" key="1">
    <source>
        <dbReference type="SAM" id="SignalP"/>
    </source>
</evidence>
<feature type="signal peptide" evidence="1">
    <location>
        <begin position="1"/>
        <end position="19"/>
    </location>
</feature>
<reference evidence="4" key="1">
    <citation type="journal article" date="2019" name="Int. J. Syst. Evol. Microbiol.">
        <title>The Global Catalogue of Microorganisms (GCM) 10K type strain sequencing project: providing services to taxonomists for standard genome sequencing and annotation.</title>
        <authorList>
            <consortium name="The Broad Institute Genomics Platform"/>
            <consortium name="The Broad Institute Genome Sequencing Center for Infectious Disease"/>
            <person name="Wu L."/>
            <person name="Ma J."/>
        </authorList>
    </citation>
    <scope>NUCLEOTIDE SEQUENCE [LARGE SCALE GENOMIC DNA]</scope>
    <source>
        <strain evidence="4">JCM 17919</strain>
    </source>
</reference>
<sequence>MNKKLFLLLAFGAPLFSCAQKTDISAAEATRIETYLASDELGGRRPGTPGIEKAAAFIADEFRKAGLQPLPGATGFLQEFPVLRPKQTLLKAEVNEQDFDVKNVLVVTTKKEFKVNEKSGFRVMRLAPQGKVDTRQVFSEVRGLASGKENLVVLVDTAYSRLFPRFSGLKRAMLPSEYDVVFLLTQETPRSFTVKAEHSFAEERMANVVGVLPGTTRASEQVIFSGHYDHLGIGKPVNGDSIYNGANDDASGITSVILLAQHFAKLKNNARGLMFVAFTAEESGGWGAQYFSRQLDPARVMAMFNIEMIGTESKWGRNSAFITGFDKTDMGVLLQKSLKGSGFDFHPDPYPEQDLFYRSDNATLAYLGVPAHTISTSKMDVEPHYHKPSDEVGTLDMANLAKITEAIARSAAGIISGTDTPTRVKQEKSF</sequence>
<evidence type="ECO:0000313" key="3">
    <source>
        <dbReference type="EMBL" id="GAA4335997.1"/>
    </source>
</evidence>
<comment type="caution">
    <text evidence="3">The sequence shown here is derived from an EMBL/GenBank/DDBJ whole genome shotgun (WGS) entry which is preliminary data.</text>
</comment>
<dbReference type="EMBL" id="BAABGY010000009">
    <property type="protein sequence ID" value="GAA4335997.1"/>
    <property type="molecule type" value="Genomic_DNA"/>
</dbReference>
<dbReference type="InterPro" id="IPR045175">
    <property type="entry name" value="M28_fam"/>
</dbReference>
<name>A0ABP8H8T1_9BACT</name>